<keyword evidence="8" id="KW-0902">Two-component regulatory system</keyword>
<name>A0A918TJ19_STRCJ</name>
<evidence type="ECO:0000256" key="6">
    <source>
        <dbReference type="ARBA" id="ARBA00022777"/>
    </source>
</evidence>
<comment type="catalytic activity">
    <reaction evidence="1">
        <text>ATP + protein L-histidine = ADP + protein N-phospho-L-histidine.</text>
        <dbReference type="EC" id="2.7.13.3"/>
    </reaction>
</comment>
<evidence type="ECO:0000256" key="10">
    <source>
        <dbReference type="SAM" id="Phobius"/>
    </source>
</evidence>
<proteinExistence type="predicted"/>
<keyword evidence="6" id="KW-0418">Kinase</keyword>
<keyword evidence="4" id="KW-0808">Transferase</keyword>
<evidence type="ECO:0000313" key="14">
    <source>
        <dbReference type="Proteomes" id="UP000646244"/>
    </source>
</evidence>
<dbReference type="GO" id="GO:0000155">
    <property type="term" value="F:phosphorelay sensor kinase activity"/>
    <property type="evidence" value="ECO:0007669"/>
    <property type="project" value="InterPro"/>
</dbReference>
<evidence type="ECO:0000259" key="11">
    <source>
        <dbReference type="Pfam" id="PF02518"/>
    </source>
</evidence>
<feature type="domain" description="Signal transduction histidine kinase subgroup 3 dimerisation and phosphoacceptor" evidence="12">
    <location>
        <begin position="164"/>
        <end position="226"/>
    </location>
</feature>
<comment type="caution">
    <text evidence="13">The sequence shown here is derived from an EMBL/GenBank/DDBJ whole genome shotgun (WGS) entry which is preliminary data.</text>
</comment>
<evidence type="ECO:0000256" key="7">
    <source>
        <dbReference type="ARBA" id="ARBA00022840"/>
    </source>
</evidence>
<dbReference type="SUPFAM" id="SSF55874">
    <property type="entry name" value="ATPase domain of HSP90 chaperone/DNA topoisomerase II/histidine kinase"/>
    <property type="match status" value="1"/>
</dbReference>
<evidence type="ECO:0000256" key="9">
    <source>
        <dbReference type="SAM" id="MobiDB-lite"/>
    </source>
</evidence>
<dbReference type="InterPro" id="IPR003594">
    <property type="entry name" value="HATPase_dom"/>
</dbReference>
<feature type="compositionally biased region" description="Basic and acidic residues" evidence="9">
    <location>
        <begin position="316"/>
        <end position="325"/>
    </location>
</feature>
<dbReference type="Proteomes" id="UP000646244">
    <property type="component" value="Unassembled WGS sequence"/>
</dbReference>
<dbReference type="InterPro" id="IPR036890">
    <property type="entry name" value="HATPase_C_sf"/>
</dbReference>
<evidence type="ECO:0000256" key="3">
    <source>
        <dbReference type="ARBA" id="ARBA00022553"/>
    </source>
</evidence>
<keyword evidence="3" id="KW-0597">Phosphoprotein</keyword>
<dbReference type="PANTHER" id="PTHR24421">
    <property type="entry name" value="NITRATE/NITRITE SENSOR PROTEIN NARX-RELATED"/>
    <property type="match status" value="1"/>
</dbReference>
<accession>A0A918TJ19</accession>
<dbReference type="Pfam" id="PF02518">
    <property type="entry name" value="HATPase_c"/>
    <property type="match status" value="1"/>
</dbReference>
<evidence type="ECO:0000256" key="8">
    <source>
        <dbReference type="ARBA" id="ARBA00023012"/>
    </source>
</evidence>
<dbReference type="PANTHER" id="PTHR24421:SF10">
    <property type="entry name" value="NITRATE_NITRITE SENSOR PROTEIN NARQ"/>
    <property type="match status" value="1"/>
</dbReference>
<keyword evidence="10" id="KW-0472">Membrane</keyword>
<sequence length="376" mass="39020">MVAGAVIGFAEGWSVAVSVPVALVAVLVGLGLWPTGQQGILRAAAGAALASGGGTLASYGGWTVEEGSPAGALMMVECVALAGLVFVVARLLPVHRAAPLGALLTAAGATVILRGHAYHGFLEAVGQCAFLALLPLTSGAVGRYLYVLHERRVRSVQEARRAQRLELARDLHDFVAHDVSGIVTLAQAAQVVFERQPEQVLPLLRRIEEAGQQALGAMDRTVHMLGDADDRPGAYGLDDIRGTVDRFRASGTMEAGLDLELSPSESARVPREAAGTAHRVVVESLTNVRRHAPGAASVRVTVRGAGPELVVTVTDSGREDPDSGQDRPWSGDGRRGGLGLVGLAERVEAVGGSFTAGPHGCGWRVRAAFPLGAAED</sequence>
<feature type="transmembrane region" description="Helical" evidence="10">
    <location>
        <begin position="12"/>
        <end position="33"/>
    </location>
</feature>
<dbReference type="Pfam" id="PF07730">
    <property type="entry name" value="HisKA_3"/>
    <property type="match status" value="1"/>
</dbReference>
<evidence type="ECO:0000256" key="1">
    <source>
        <dbReference type="ARBA" id="ARBA00000085"/>
    </source>
</evidence>
<dbReference type="GO" id="GO:0005524">
    <property type="term" value="F:ATP binding"/>
    <property type="evidence" value="ECO:0007669"/>
    <property type="project" value="UniProtKB-KW"/>
</dbReference>
<evidence type="ECO:0000259" key="12">
    <source>
        <dbReference type="Pfam" id="PF07730"/>
    </source>
</evidence>
<feature type="transmembrane region" description="Helical" evidence="10">
    <location>
        <begin position="99"/>
        <end position="118"/>
    </location>
</feature>
<dbReference type="GO" id="GO:0016020">
    <property type="term" value="C:membrane"/>
    <property type="evidence" value="ECO:0007669"/>
    <property type="project" value="InterPro"/>
</dbReference>
<dbReference type="Gene3D" id="1.20.5.1930">
    <property type="match status" value="1"/>
</dbReference>
<evidence type="ECO:0000256" key="4">
    <source>
        <dbReference type="ARBA" id="ARBA00022679"/>
    </source>
</evidence>
<feature type="domain" description="Histidine kinase/HSP90-like ATPase" evidence="11">
    <location>
        <begin position="277"/>
        <end position="371"/>
    </location>
</feature>
<feature type="transmembrane region" description="Helical" evidence="10">
    <location>
        <begin position="40"/>
        <end position="60"/>
    </location>
</feature>
<keyword evidence="10" id="KW-0812">Transmembrane</keyword>
<feature type="region of interest" description="Disordered" evidence="9">
    <location>
        <begin position="314"/>
        <end position="335"/>
    </location>
</feature>
<feature type="transmembrane region" description="Helical" evidence="10">
    <location>
        <begin position="72"/>
        <end position="92"/>
    </location>
</feature>
<dbReference type="GO" id="GO:0046983">
    <property type="term" value="F:protein dimerization activity"/>
    <property type="evidence" value="ECO:0007669"/>
    <property type="project" value="InterPro"/>
</dbReference>
<evidence type="ECO:0000256" key="5">
    <source>
        <dbReference type="ARBA" id="ARBA00022741"/>
    </source>
</evidence>
<dbReference type="CDD" id="cd16917">
    <property type="entry name" value="HATPase_UhpB-NarQ-NarX-like"/>
    <property type="match status" value="1"/>
</dbReference>
<dbReference type="AlphaFoldDB" id="A0A918TJ19"/>
<dbReference type="InterPro" id="IPR011712">
    <property type="entry name" value="Sig_transdc_His_kin_sub3_dim/P"/>
</dbReference>
<gene>
    <name evidence="13" type="ORF">GCM10010507_23360</name>
</gene>
<protein>
    <recommendedName>
        <fullName evidence="2">histidine kinase</fullName>
        <ecNumber evidence="2">2.7.13.3</ecNumber>
    </recommendedName>
</protein>
<reference evidence="13" key="1">
    <citation type="journal article" date="2014" name="Int. J. Syst. Evol. Microbiol.">
        <title>Complete genome sequence of Corynebacterium casei LMG S-19264T (=DSM 44701T), isolated from a smear-ripened cheese.</title>
        <authorList>
            <consortium name="US DOE Joint Genome Institute (JGI-PGF)"/>
            <person name="Walter F."/>
            <person name="Albersmeier A."/>
            <person name="Kalinowski J."/>
            <person name="Ruckert C."/>
        </authorList>
    </citation>
    <scope>NUCLEOTIDE SEQUENCE</scope>
    <source>
        <strain evidence="13">JCM 4633</strain>
    </source>
</reference>
<evidence type="ECO:0000256" key="2">
    <source>
        <dbReference type="ARBA" id="ARBA00012438"/>
    </source>
</evidence>
<evidence type="ECO:0000313" key="13">
    <source>
        <dbReference type="EMBL" id="GHC47201.1"/>
    </source>
</evidence>
<reference evidence="13" key="2">
    <citation type="submission" date="2020-09" db="EMBL/GenBank/DDBJ databases">
        <authorList>
            <person name="Sun Q."/>
            <person name="Ohkuma M."/>
        </authorList>
    </citation>
    <scope>NUCLEOTIDE SEQUENCE</scope>
    <source>
        <strain evidence="13">JCM 4633</strain>
    </source>
</reference>
<dbReference type="EC" id="2.7.13.3" evidence="2"/>
<keyword evidence="10" id="KW-1133">Transmembrane helix</keyword>
<organism evidence="13 14">
    <name type="scientific">Streptomyces cinnamoneus</name>
    <name type="common">Streptoverticillium cinnamoneum</name>
    <dbReference type="NCBI Taxonomy" id="53446"/>
    <lineage>
        <taxon>Bacteria</taxon>
        <taxon>Bacillati</taxon>
        <taxon>Actinomycetota</taxon>
        <taxon>Actinomycetes</taxon>
        <taxon>Kitasatosporales</taxon>
        <taxon>Streptomycetaceae</taxon>
        <taxon>Streptomyces</taxon>
        <taxon>Streptomyces cinnamoneus group</taxon>
    </lineage>
</organism>
<keyword evidence="7" id="KW-0067">ATP-binding</keyword>
<keyword evidence="5" id="KW-0547">Nucleotide-binding</keyword>
<dbReference type="Gene3D" id="3.30.565.10">
    <property type="entry name" value="Histidine kinase-like ATPase, C-terminal domain"/>
    <property type="match status" value="1"/>
</dbReference>
<dbReference type="EMBL" id="BMVB01000006">
    <property type="protein sequence ID" value="GHC47201.1"/>
    <property type="molecule type" value="Genomic_DNA"/>
</dbReference>
<feature type="transmembrane region" description="Helical" evidence="10">
    <location>
        <begin position="124"/>
        <end position="146"/>
    </location>
</feature>
<dbReference type="InterPro" id="IPR050482">
    <property type="entry name" value="Sensor_HK_TwoCompSys"/>
</dbReference>